<evidence type="ECO:0000313" key="7">
    <source>
        <dbReference type="EMBL" id="MBC5768837.1"/>
    </source>
</evidence>
<feature type="domain" description="Solute-binding protein family 5" evidence="6">
    <location>
        <begin position="97"/>
        <end position="442"/>
    </location>
</feature>
<reference evidence="7" key="1">
    <citation type="submission" date="2020-08" db="EMBL/GenBank/DDBJ databases">
        <title>Genome public.</title>
        <authorList>
            <person name="Liu C."/>
            <person name="Sun Q."/>
        </authorList>
    </citation>
    <scope>NUCLEOTIDE SEQUENCE</scope>
    <source>
        <strain evidence="7">BX15</strain>
    </source>
</reference>
<dbReference type="Gene3D" id="3.40.190.10">
    <property type="entry name" value="Periplasmic binding protein-like II"/>
    <property type="match status" value="1"/>
</dbReference>
<dbReference type="PANTHER" id="PTHR30290">
    <property type="entry name" value="PERIPLASMIC BINDING COMPONENT OF ABC TRANSPORTER"/>
    <property type="match status" value="1"/>
</dbReference>
<evidence type="ECO:0000259" key="6">
    <source>
        <dbReference type="Pfam" id="PF00496"/>
    </source>
</evidence>
<dbReference type="InterPro" id="IPR000914">
    <property type="entry name" value="SBP_5_dom"/>
</dbReference>
<dbReference type="RefSeq" id="WP_187013243.1">
    <property type="nucleotide sequence ID" value="NZ_JACOQI010000001.1"/>
</dbReference>
<evidence type="ECO:0000256" key="5">
    <source>
        <dbReference type="SAM" id="SignalP"/>
    </source>
</evidence>
<feature type="region of interest" description="Disordered" evidence="4">
    <location>
        <begin position="25"/>
        <end position="48"/>
    </location>
</feature>
<organism evidence="7 8">
    <name type="scientific">Dysosmobacter segnis</name>
    <dbReference type="NCBI Taxonomy" id="2763042"/>
    <lineage>
        <taxon>Bacteria</taxon>
        <taxon>Bacillati</taxon>
        <taxon>Bacillota</taxon>
        <taxon>Clostridia</taxon>
        <taxon>Eubacteriales</taxon>
        <taxon>Oscillospiraceae</taxon>
        <taxon>Dysosmobacter</taxon>
    </lineage>
</organism>
<dbReference type="GO" id="GO:0043190">
    <property type="term" value="C:ATP-binding cassette (ABC) transporter complex"/>
    <property type="evidence" value="ECO:0007669"/>
    <property type="project" value="InterPro"/>
</dbReference>
<feature type="chain" id="PRO_5038467699" evidence="5">
    <location>
        <begin position="22"/>
        <end position="523"/>
    </location>
</feature>
<dbReference type="GO" id="GO:0015833">
    <property type="term" value="P:peptide transport"/>
    <property type="evidence" value="ECO:0007669"/>
    <property type="project" value="TreeGrafter"/>
</dbReference>
<evidence type="ECO:0000256" key="1">
    <source>
        <dbReference type="ARBA" id="ARBA00005695"/>
    </source>
</evidence>
<feature type="compositionally biased region" description="Low complexity" evidence="4">
    <location>
        <begin position="28"/>
        <end position="43"/>
    </location>
</feature>
<dbReference type="GO" id="GO:0042597">
    <property type="term" value="C:periplasmic space"/>
    <property type="evidence" value="ECO:0007669"/>
    <property type="project" value="UniProtKB-ARBA"/>
</dbReference>
<evidence type="ECO:0000313" key="8">
    <source>
        <dbReference type="Proteomes" id="UP000620327"/>
    </source>
</evidence>
<feature type="signal peptide" evidence="5">
    <location>
        <begin position="1"/>
        <end position="21"/>
    </location>
</feature>
<dbReference type="AlphaFoldDB" id="A0A923MDR5"/>
<name>A0A923MDR5_9FIRM</name>
<dbReference type="SUPFAM" id="SSF53850">
    <property type="entry name" value="Periplasmic binding protein-like II"/>
    <property type="match status" value="1"/>
</dbReference>
<keyword evidence="8" id="KW-1185">Reference proteome</keyword>
<dbReference type="PROSITE" id="PS51257">
    <property type="entry name" value="PROKAR_LIPOPROTEIN"/>
    <property type="match status" value="1"/>
</dbReference>
<evidence type="ECO:0000256" key="3">
    <source>
        <dbReference type="ARBA" id="ARBA00022729"/>
    </source>
</evidence>
<protein>
    <submittedName>
        <fullName evidence="7">ABC transporter substrate-binding protein</fullName>
    </submittedName>
</protein>
<keyword evidence="2" id="KW-0813">Transport</keyword>
<keyword evidence="3 5" id="KW-0732">Signal</keyword>
<dbReference type="InterPro" id="IPR030678">
    <property type="entry name" value="Peptide/Ni-bd"/>
</dbReference>
<dbReference type="PIRSF" id="PIRSF002741">
    <property type="entry name" value="MppA"/>
    <property type="match status" value="1"/>
</dbReference>
<gene>
    <name evidence="7" type="ORF">H8Z83_00535</name>
</gene>
<dbReference type="EMBL" id="JACOQI010000001">
    <property type="protein sequence ID" value="MBC5768837.1"/>
    <property type="molecule type" value="Genomic_DNA"/>
</dbReference>
<dbReference type="PANTHER" id="PTHR30290:SF9">
    <property type="entry name" value="OLIGOPEPTIDE-BINDING PROTEIN APPA"/>
    <property type="match status" value="1"/>
</dbReference>
<dbReference type="Gene3D" id="3.90.76.10">
    <property type="entry name" value="Dipeptide-binding Protein, Domain 1"/>
    <property type="match status" value="1"/>
</dbReference>
<accession>A0A923MDR5</accession>
<dbReference type="Pfam" id="PF00496">
    <property type="entry name" value="SBP_bac_5"/>
    <property type="match status" value="1"/>
</dbReference>
<evidence type="ECO:0000256" key="2">
    <source>
        <dbReference type="ARBA" id="ARBA00022448"/>
    </source>
</evidence>
<sequence>MKKRILTLLAAVCLLSAVLSGCGGGSQNGTTGTTDQSTANTQTEGPAARAAAGELNVGIAQDLDSSLDPHKTVKAGTREVMFNVFEGLLKPDASGNLNPAVAESYTVSEDHLLYTFKLRAGVKFHNGQEVTPEDVIWSYQRCGDANAPADIIQVAAFANVEMYQEGDDTVCFQLQEPNNEFASYLTTAVLPKDYTEQDTAPVGTGPFKFVSRTAQESVVLERFDDYWGEKPDLTKVTYKIIENADSILLSLQSGAVDVFAHLTTNQIQQLGDGFHVEEGTMNLVQALYLNNAEKPFDDVRVRQALCYAIDRQQILDLAFDGYGTLLGSSMYPAFSKYFDDELTNYYTYNTEKAKELLTEAGYPNGFDMTITVPSNYQSHMDTAQVIVEQLKAVGINAAIQPVTWESWVQDTYSNRQFQSTVVGVDASNMTARAMLERFVSTASRDFINYNNADYDALFAQAQACYDDGEQTALYRAMEKNLAENAANVYIQDMADFVAVRDGLEGPSFYPIYVLDLSTIHYTK</sequence>
<comment type="similarity">
    <text evidence="1">Belongs to the bacterial solute-binding protein 5 family.</text>
</comment>
<comment type="caution">
    <text evidence="7">The sequence shown here is derived from an EMBL/GenBank/DDBJ whole genome shotgun (WGS) entry which is preliminary data.</text>
</comment>
<dbReference type="Gene3D" id="3.10.105.10">
    <property type="entry name" value="Dipeptide-binding Protein, Domain 3"/>
    <property type="match status" value="1"/>
</dbReference>
<dbReference type="GO" id="GO:1904680">
    <property type="term" value="F:peptide transmembrane transporter activity"/>
    <property type="evidence" value="ECO:0007669"/>
    <property type="project" value="TreeGrafter"/>
</dbReference>
<proteinExistence type="inferred from homology"/>
<dbReference type="InterPro" id="IPR039424">
    <property type="entry name" value="SBP_5"/>
</dbReference>
<evidence type="ECO:0000256" key="4">
    <source>
        <dbReference type="SAM" id="MobiDB-lite"/>
    </source>
</evidence>
<dbReference type="Proteomes" id="UP000620327">
    <property type="component" value="Unassembled WGS sequence"/>
</dbReference>